<comment type="caution">
    <text evidence="1">The sequence shown here is derived from an EMBL/GenBank/DDBJ whole genome shotgun (WGS) entry which is preliminary data.</text>
</comment>
<name>A0A2P6NFG1_9EUKA</name>
<proteinExistence type="predicted"/>
<reference evidence="1 2" key="1">
    <citation type="journal article" date="2018" name="Genome Biol. Evol.">
        <title>Multiple Roots of Fruiting Body Formation in Amoebozoa.</title>
        <authorList>
            <person name="Hillmann F."/>
            <person name="Forbes G."/>
            <person name="Novohradska S."/>
            <person name="Ferling I."/>
            <person name="Riege K."/>
            <person name="Groth M."/>
            <person name="Westermann M."/>
            <person name="Marz M."/>
            <person name="Spaller T."/>
            <person name="Winckler T."/>
            <person name="Schaap P."/>
            <person name="Glockner G."/>
        </authorList>
    </citation>
    <scope>NUCLEOTIDE SEQUENCE [LARGE SCALE GENOMIC DNA]</scope>
    <source>
        <strain evidence="1 2">Jena</strain>
    </source>
</reference>
<evidence type="ECO:0000313" key="1">
    <source>
        <dbReference type="EMBL" id="PRP82699.1"/>
    </source>
</evidence>
<dbReference type="EMBL" id="MDYQ01000097">
    <property type="protein sequence ID" value="PRP82699.1"/>
    <property type="molecule type" value="Genomic_DNA"/>
</dbReference>
<dbReference type="Proteomes" id="UP000241769">
    <property type="component" value="Unassembled WGS sequence"/>
</dbReference>
<keyword evidence="2" id="KW-1185">Reference proteome</keyword>
<protein>
    <submittedName>
        <fullName evidence="1">Uncharacterized protein</fullName>
    </submittedName>
</protein>
<organism evidence="1 2">
    <name type="scientific">Planoprotostelium fungivorum</name>
    <dbReference type="NCBI Taxonomy" id="1890364"/>
    <lineage>
        <taxon>Eukaryota</taxon>
        <taxon>Amoebozoa</taxon>
        <taxon>Evosea</taxon>
        <taxon>Variosea</taxon>
        <taxon>Cavosteliida</taxon>
        <taxon>Cavosteliaceae</taxon>
        <taxon>Planoprotostelium</taxon>
    </lineage>
</organism>
<gene>
    <name evidence="1" type="ORF">PROFUN_09961</name>
</gene>
<sequence>MAWNRKQVLDLLTEPAEVMNMSLYVRRYLTYDETKSTLVSVLSRQFSPESHENDIRKLRCKANDISHHIPPDVATTNLNTKRKPIPNKSHDSMQVVAETRQLIYFSVYLALSSKKVVQRSIRWAQIESLRWRYNGPSYDISARSERLQQRDESLLLTNSGRHLTSLCHNLNIFGFLPLYSWCLRRVRSRTRRVTPLSQPRLDVETETVPKQSPRQVRLCRSLIRPDHLQRKRSQFKEEEVIQVYSQLVDIQQKAGEFTDDDFFNSLDPWYIEQDEEATDTICCRVGIGRFKFDLSSDWLPFSEAEKWFYIRLILSKRNWSTVCNCKPIEQLKNITNAKAHYVRIQEGMEEILRESC</sequence>
<accession>A0A2P6NFG1</accession>
<dbReference type="InParanoid" id="A0A2P6NFG1"/>
<evidence type="ECO:0000313" key="2">
    <source>
        <dbReference type="Proteomes" id="UP000241769"/>
    </source>
</evidence>
<dbReference type="AlphaFoldDB" id="A0A2P6NFG1"/>